<accession>L8FVT9</accession>
<dbReference type="InParanoid" id="L8FVT9"/>
<protein>
    <submittedName>
        <fullName evidence="1">Uncharacterized protein</fullName>
    </submittedName>
</protein>
<dbReference type="EMBL" id="GL574769">
    <property type="protein sequence ID" value="ELR03881.1"/>
    <property type="molecule type" value="Genomic_DNA"/>
</dbReference>
<dbReference type="VEuPathDB" id="FungiDB:GMDG_08948"/>
<reference evidence="2" key="1">
    <citation type="submission" date="2010-09" db="EMBL/GenBank/DDBJ databases">
        <title>The genome sequence of Geomyces destructans 20631-21.</title>
        <authorList>
            <consortium name="The Broad Institute Genome Sequencing Platform"/>
            <person name="Cuomo C.A."/>
            <person name="Blehert D.S."/>
            <person name="Lorch J.M."/>
            <person name="Young S.K."/>
            <person name="Zeng Q."/>
            <person name="Gargeya S."/>
            <person name="Fitzgerald M."/>
            <person name="Haas B."/>
            <person name="Abouelleil A."/>
            <person name="Alvarado L."/>
            <person name="Arachchi H.M."/>
            <person name="Berlin A."/>
            <person name="Brown A."/>
            <person name="Chapman S.B."/>
            <person name="Chen Z."/>
            <person name="Dunbar C."/>
            <person name="Freedman E."/>
            <person name="Gearin G."/>
            <person name="Gellesch M."/>
            <person name="Goldberg J."/>
            <person name="Griggs A."/>
            <person name="Gujja S."/>
            <person name="Heiman D."/>
            <person name="Howarth C."/>
            <person name="Larson L."/>
            <person name="Lui A."/>
            <person name="MacDonald P.J.P."/>
            <person name="Montmayeur A."/>
            <person name="Murphy C."/>
            <person name="Neiman D."/>
            <person name="Pearson M."/>
            <person name="Priest M."/>
            <person name="Roberts A."/>
            <person name="Saif S."/>
            <person name="Shea T."/>
            <person name="Shenoy N."/>
            <person name="Sisk P."/>
            <person name="Stolte C."/>
            <person name="Sykes S."/>
            <person name="Wortman J."/>
            <person name="Nusbaum C."/>
            <person name="Birren B."/>
        </authorList>
    </citation>
    <scope>NUCLEOTIDE SEQUENCE [LARGE SCALE GENOMIC DNA]</scope>
    <source>
        <strain evidence="2">ATCC MYA-4855 / 20631-21</strain>
    </source>
</reference>
<sequence length="62" mass="6734">MRGLRFRFGRATVSRARVETSAASRGKSDSDAITTTDLRQASSLPRLHAAAAISMRNRTPTT</sequence>
<proteinExistence type="predicted"/>
<gene>
    <name evidence="1" type="ORF">GMDG_08948</name>
</gene>
<dbReference type="Proteomes" id="UP000011064">
    <property type="component" value="Unassembled WGS sequence"/>
</dbReference>
<dbReference type="HOGENOM" id="CLU_2910457_0_0_1"/>
<feature type="non-terminal residue" evidence="1">
    <location>
        <position position="62"/>
    </location>
</feature>
<dbReference type="AlphaFoldDB" id="L8FVT9"/>
<keyword evidence="2" id="KW-1185">Reference proteome</keyword>
<evidence type="ECO:0000313" key="2">
    <source>
        <dbReference type="Proteomes" id="UP000011064"/>
    </source>
</evidence>
<organism evidence="1 2">
    <name type="scientific">Pseudogymnoascus destructans (strain ATCC MYA-4855 / 20631-21)</name>
    <name type="common">Bat white-nose syndrome fungus</name>
    <name type="synonym">Geomyces destructans</name>
    <dbReference type="NCBI Taxonomy" id="658429"/>
    <lineage>
        <taxon>Eukaryota</taxon>
        <taxon>Fungi</taxon>
        <taxon>Dikarya</taxon>
        <taxon>Ascomycota</taxon>
        <taxon>Pezizomycotina</taxon>
        <taxon>Leotiomycetes</taxon>
        <taxon>Thelebolales</taxon>
        <taxon>Thelebolaceae</taxon>
        <taxon>Pseudogymnoascus</taxon>
    </lineage>
</organism>
<evidence type="ECO:0000313" key="1">
    <source>
        <dbReference type="EMBL" id="ELR03881.1"/>
    </source>
</evidence>
<name>L8FVT9_PSED2</name>